<keyword evidence="2" id="KW-1185">Reference proteome</keyword>
<dbReference type="EMBL" id="KN825013">
    <property type="protein sequence ID" value="KIK95928.1"/>
    <property type="molecule type" value="Genomic_DNA"/>
</dbReference>
<sequence length="71" mass="7585">MSAGVQNSGLVSVSTEVFAKALQIRKAFVGAGHTLLVYEFLLTIDDEAHLSSLLLWKQCCCSISGGRLGRS</sequence>
<name>A0A0D0DRY3_9AGAM</name>
<organism evidence="1 2">
    <name type="scientific">Paxillus rubicundulus Ve08.2h10</name>
    <dbReference type="NCBI Taxonomy" id="930991"/>
    <lineage>
        <taxon>Eukaryota</taxon>
        <taxon>Fungi</taxon>
        <taxon>Dikarya</taxon>
        <taxon>Basidiomycota</taxon>
        <taxon>Agaricomycotina</taxon>
        <taxon>Agaricomycetes</taxon>
        <taxon>Agaricomycetidae</taxon>
        <taxon>Boletales</taxon>
        <taxon>Paxilineae</taxon>
        <taxon>Paxillaceae</taxon>
        <taxon>Paxillus</taxon>
    </lineage>
</organism>
<proteinExistence type="predicted"/>
<evidence type="ECO:0000313" key="2">
    <source>
        <dbReference type="Proteomes" id="UP000054538"/>
    </source>
</evidence>
<dbReference type="AlphaFoldDB" id="A0A0D0DRY3"/>
<evidence type="ECO:0000313" key="1">
    <source>
        <dbReference type="EMBL" id="KIK95928.1"/>
    </source>
</evidence>
<dbReference type="InParanoid" id="A0A0D0DRY3"/>
<protein>
    <submittedName>
        <fullName evidence="1">Uncharacterized protein</fullName>
    </submittedName>
</protein>
<dbReference type="Proteomes" id="UP000054538">
    <property type="component" value="Unassembled WGS sequence"/>
</dbReference>
<gene>
    <name evidence="1" type="ORF">PAXRUDRAFT_347303</name>
</gene>
<accession>A0A0D0DRY3</accession>
<reference evidence="1 2" key="1">
    <citation type="submission" date="2014-04" db="EMBL/GenBank/DDBJ databases">
        <authorList>
            <consortium name="DOE Joint Genome Institute"/>
            <person name="Kuo A."/>
            <person name="Kohler A."/>
            <person name="Jargeat P."/>
            <person name="Nagy L.G."/>
            <person name="Floudas D."/>
            <person name="Copeland A."/>
            <person name="Barry K.W."/>
            <person name="Cichocki N."/>
            <person name="Veneault-Fourrey C."/>
            <person name="LaButti K."/>
            <person name="Lindquist E.A."/>
            <person name="Lipzen A."/>
            <person name="Lundell T."/>
            <person name="Morin E."/>
            <person name="Murat C."/>
            <person name="Sun H."/>
            <person name="Tunlid A."/>
            <person name="Henrissat B."/>
            <person name="Grigoriev I.V."/>
            <person name="Hibbett D.S."/>
            <person name="Martin F."/>
            <person name="Nordberg H.P."/>
            <person name="Cantor M.N."/>
            <person name="Hua S.X."/>
        </authorList>
    </citation>
    <scope>NUCLEOTIDE SEQUENCE [LARGE SCALE GENOMIC DNA]</scope>
    <source>
        <strain evidence="1 2">Ve08.2h10</strain>
    </source>
</reference>
<dbReference type="HOGENOM" id="CLU_2740774_0_0_1"/>
<reference evidence="2" key="2">
    <citation type="submission" date="2015-01" db="EMBL/GenBank/DDBJ databases">
        <title>Evolutionary Origins and Diversification of the Mycorrhizal Mutualists.</title>
        <authorList>
            <consortium name="DOE Joint Genome Institute"/>
            <consortium name="Mycorrhizal Genomics Consortium"/>
            <person name="Kohler A."/>
            <person name="Kuo A."/>
            <person name="Nagy L.G."/>
            <person name="Floudas D."/>
            <person name="Copeland A."/>
            <person name="Barry K.W."/>
            <person name="Cichocki N."/>
            <person name="Veneault-Fourrey C."/>
            <person name="LaButti K."/>
            <person name="Lindquist E.A."/>
            <person name="Lipzen A."/>
            <person name="Lundell T."/>
            <person name="Morin E."/>
            <person name="Murat C."/>
            <person name="Riley R."/>
            <person name="Ohm R."/>
            <person name="Sun H."/>
            <person name="Tunlid A."/>
            <person name="Henrissat B."/>
            <person name="Grigoriev I.V."/>
            <person name="Hibbett D.S."/>
            <person name="Martin F."/>
        </authorList>
    </citation>
    <scope>NUCLEOTIDE SEQUENCE [LARGE SCALE GENOMIC DNA]</scope>
    <source>
        <strain evidence="2">Ve08.2h10</strain>
    </source>
</reference>